<reference evidence="1" key="1">
    <citation type="submission" date="2021-02" db="EMBL/GenBank/DDBJ databases">
        <authorList>
            <person name="Syme A R."/>
            <person name="Syme A R."/>
            <person name="Moolhuijzen P."/>
        </authorList>
    </citation>
    <scope>NUCLEOTIDE SEQUENCE</scope>
    <source>
        <strain evidence="1">W1-1</strain>
    </source>
</reference>
<gene>
    <name evidence="1" type="ORF">PTTW11_00491</name>
</gene>
<name>A0A6S6VFT5_9PLEO</name>
<sequence>MTSSLATPPSNLQLQSPLFGVLPGEIRNTIFELALMSDEDDEGAYPEDSYWYRPGFSGPLKGSSALLRTCRMAYREGQKVFLRELEAAFWFDRGPEGRSGNSACENLFKDLTPQASQSLQKVLFFTQMYWLEDGYNIYYLLSLPQFRPTQLTITIRYSDWWHWEHDYPLRMEDHWLRFFMGSPGLRVLQVEYETLSWKKEDMMRIIQRNKKWKLPVRSEAESFQTVDMEGHLSAEGTKLKEWKWKGTSKLGGGIWAHHGTADKVEYIVVTDTWKFVDTPLSTEEMRGRDDGRMEEAPATRGIATESLRGTSRWDGRLDLMWTTPAAGF</sequence>
<proteinExistence type="predicted"/>
<dbReference type="EMBL" id="HG992977">
    <property type="protein sequence ID" value="CAE6997220.1"/>
    <property type="molecule type" value="Genomic_DNA"/>
</dbReference>
<accession>A0A6S6VFT5</accession>
<protein>
    <submittedName>
        <fullName evidence="1">Uncharacterized protein</fullName>
    </submittedName>
</protein>
<dbReference type="AlphaFoldDB" id="A0A6S6VFT5"/>
<evidence type="ECO:0000313" key="2">
    <source>
        <dbReference type="Proteomes" id="UP000472372"/>
    </source>
</evidence>
<evidence type="ECO:0000313" key="1">
    <source>
        <dbReference type="EMBL" id="CAE6997220.1"/>
    </source>
</evidence>
<organism evidence="1 2">
    <name type="scientific">Pyrenophora teres f. teres</name>
    <dbReference type="NCBI Taxonomy" id="97479"/>
    <lineage>
        <taxon>Eukaryota</taxon>
        <taxon>Fungi</taxon>
        <taxon>Dikarya</taxon>
        <taxon>Ascomycota</taxon>
        <taxon>Pezizomycotina</taxon>
        <taxon>Dothideomycetes</taxon>
        <taxon>Pleosporomycetidae</taxon>
        <taxon>Pleosporales</taxon>
        <taxon>Pleosporineae</taxon>
        <taxon>Pleosporaceae</taxon>
        <taxon>Pyrenophora</taxon>
    </lineage>
</organism>
<dbReference type="Proteomes" id="UP000472372">
    <property type="component" value="Chromosome 1"/>
</dbReference>